<dbReference type="Gene3D" id="1.10.150.110">
    <property type="entry name" value="DNA polymerase beta, N-terminal domain-like"/>
    <property type="match status" value="1"/>
</dbReference>
<evidence type="ECO:0000313" key="2">
    <source>
        <dbReference type="EMBL" id="BDC99199.1"/>
    </source>
</evidence>
<keyword evidence="2" id="KW-0269">Exonuclease</keyword>
<dbReference type="Pfam" id="PF02811">
    <property type="entry name" value="PHP"/>
    <property type="match status" value="1"/>
</dbReference>
<dbReference type="GO" id="GO:0004527">
    <property type="term" value="F:exonuclease activity"/>
    <property type="evidence" value="ECO:0007669"/>
    <property type="project" value="UniProtKB-KW"/>
</dbReference>
<keyword evidence="3" id="KW-1185">Reference proteome</keyword>
<dbReference type="PANTHER" id="PTHR36928:SF1">
    <property type="entry name" value="PHOSPHATASE YCDX-RELATED"/>
    <property type="match status" value="1"/>
</dbReference>
<dbReference type="EMBL" id="AP025292">
    <property type="protein sequence ID" value="BDC99199.1"/>
    <property type="molecule type" value="Genomic_DNA"/>
</dbReference>
<accession>A0ABM7VEC5</accession>
<dbReference type="InterPro" id="IPR047967">
    <property type="entry name" value="PolX_PHP"/>
</dbReference>
<dbReference type="Pfam" id="PF14520">
    <property type="entry name" value="HHH_5"/>
    <property type="match status" value="1"/>
</dbReference>
<dbReference type="InterPro" id="IPR016195">
    <property type="entry name" value="Pol/histidinol_Pase-like"/>
</dbReference>
<keyword evidence="2" id="KW-0378">Hydrolase</keyword>
<dbReference type="RefSeq" id="WP_338396652.1">
    <property type="nucleotide sequence ID" value="NZ_AP025292.1"/>
</dbReference>
<evidence type="ECO:0000259" key="1">
    <source>
        <dbReference type="SMART" id="SM00481"/>
    </source>
</evidence>
<dbReference type="CDD" id="cd07436">
    <property type="entry name" value="PHP_PolX"/>
    <property type="match status" value="1"/>
</dbReference>
<dbReference type="Gene3D" id="1.10.150.20">
    <property type="entry name" value="5' to 3' exonuclease, C-terminal subdomain"/>
    <property type="match status" value="1"/>
</dbReference>
<keyword evidence="2" id="KW-0540">Nuclease</keyword>
<dbReference type="InterPro" id="IPR050243">
    <property type="entry name" value="PHP_phosphatase"/>
</dbReference>
<protein>
    <submittedName>
        <fullName evidence="2">DNA polymerase/3'-5' exonuclease PolX</fullName>
    </submittedName>
</protein>
<evidence type="ECO:0000313" key="3">
    <source>
        <dbReference type="Proteomes" id="UP001354989"/>
    </source>
</evidence>
<dbReference type="SUPFAM" id="SSF47802">
    <property type="entry name" value="DNA polymerase beta, N-terminal domain-like"/>
    <property type="match status" value="1"/>
</dbReference>
<dbReference type="InterPro" id="IPR004013">
    <property type="entry name" value="PHP_dom"/>
</dbReference>
<sequence>MTKKQILSPLKKYLLLKEVHGGNSFSLRPYQKIISMIDNGVLWLEEWSSETLLNTEGVSKNIAGILMEIVEKGTFDKLEELIDKTPAGILDLAQLKGLGPKKIMALWMDSNITTPEDLILACDDGRLAKAKGFGAKSIESLRESAIFWTENHFKEHWADAEPIAERLMAKVKEILPTASIALVGDFAMDLPEISALEMLIGSLTPISTHQQVTAHEDFTEAPKTSGPFTFRGKVAGISLPTTIHFVNQADFVAEKFKRTAMPQHLNKAGKSGQSLRMVLEEKTFENEQQIYEAAELPFIQLPMRNGTHEWEWAQQFKAEDLITTAALQGPIHNHTHYSDGMNSLQEMADYCIAKGWKYIGISDHSQTAAYANGLSTERVLAQQAEIDELNASFKDFKIFKGIESDILQQGELDYPEEILKTFDFIVASIHGNLSMDLETATNRLLRAIENPYTTMLGHPTGRLLLKRAGYPIDHQRIIDACAEHQVIIEINANPWRLDLDWQWVNYAVSKGVMISINPDAHVTTGLDDMRYGVKVAKKAGLTIKDTFNAKSREEVAAYFAERKSRIQ</sequence>
<dbReference type="InterPro" id="IPR022311">
    <property type="entry name" value="PolX-like"/>
</dbReference>
<name>A0ABM7VEC5_9BACT</name>
<feature type="domain" description="Polymerase/histidinol phosphatase N-terminal" evidence="1">
    <location>
        <begin position="329"/>
        <end position="408"/>
    </location>
</feature>
<dbReference type="SMART" id="SM00481">
    <property type="entry name" value="POLIIIAc"/>
    <property type="match status" value="1"/>
</dbReference>
<organism evidence="2 3">
    <name type="scientific">Persicobacter psychrovividus</name>
    <dbReference type="NCBI Taxonomy" id="387638"/>
    <lineage>
        <taxon>Bacteria</taxon>
        <taxon>Pseudomonadati</taxon>
        <taxon>Bacteroidota</taxon>
        <taxon>Cytophagia</taxon>
        <taxon>Cytophagales</taxon>
        <taxon>Persicobacteraceae</taxon>
        <taxon>Persicobacter</taxon>
    </lineage>
</organism>
<dbReference type="InterPro" id="IPR003141">
    <property type="entry name" value="Pol/His_phosphatase_N"/>
</dbReference>
<dbReference type="SUPFAM" id="SSF89550">
    <property type="entry name" value="PHP domain-like"/>
    <property type="match status" value="1"/>
</dbReference>
<dbReference type="Proteomes" id="UP001354989">
    <property type="component" value="Chromosome"/>
</dbReference>
<dbReference type="Gene3D" id="3.20.20.140">
    <property type="entry name" value="Metal-dependent hydrolases"/>
    <property type="match status" value="1"/>
</dbReference>
<proteinExistence type="predicted"/>
<reference evidence="2 3" key="1">
    <citation type="submission" date="2021-12" db="EMBL/GenBank/DDBJ databases">
        <title>Genome sequencing of bacteria with rrn-lacking chromosome and rrn-plasmid.</title>
        <authorList>
            <person name="Anda M."/>
            <person name="Iwasaki W."/>
        </authorList>
    </citation>
    <scope>NUCLEOTIDE SEQUENCE [LARGE SCALE GENOMIC DNA]</scope>
    <source>
        <strain evidence="2 3">NBRC 101262</strain>
    </source>
</reference>
<gene>
    <name evidence="2" type="ORF">PEPS_14800</name>
</gene>
<dbReference type="InterPro" id="IPR027421">
    <property type="entry name" value="DNA_pol_lamdba_lyase_dom_sf"/>
</dbReference>
<dbReference type="PANTHER" id="PTHR36928">
    <property type="entry name" value="PHOSPHATASE YCDX-RELATED"/>
    <property type="match status" value="1"/>
</dbReference>
<dbReference type="PIRSF" id="PIRSF005047">
    <property type="entry name" value="UCP005047_YshC"/>
    <property type="match status" value="1"/>
</dbReference>